<dbReference type="Gene3D" id="3.40.850.10">
    <property type="entry name" value="Kinesin motor domain"/>
    <property type="match status" value="1"/>
</dbReference>
<evidence type="ECO:0000256" key="2">
    <source>
        <dbReference type="ARBA" id="ARBA00022490"/>
    </source>
</evidence>
<feature type="domain" description="Kinesin motor" evidence="8">
    <location>
        <begin position="73"/>
        <end position="404"/>
    </location>
</feature>
<evidence type="ECO:0000256" key="1">
    <source>
        <dbReference type="ARBA" id="ARBA00004496"/>
    </source>
</evidence>
<accession>A0AAU9KB07</accession>
<dbReference type="SUPFAM" id="SSF81383">
    <property type="entry name" value="F-box domain"/>
    <property type="match status" value="1"/>
</dbReference>
<dbReference type="CDD" id="cd00106">
    <property type="entry name" value="KISc"/>
    <property type="match status" value="1"/>
</dbReference>
<evidence type="ECO:0000256" key="7">
    <source>
        <dbReference type="SAM" id="MobiDB-lite"/>
    </source>
</evidence>
<gene>
    <name evidence="9" type="ORF">BSTOLATCC_MIC64128</name>
</gene>
<dbReference type="GO" id="GO:0005875">
    <property type="term" value="C:microtubule associated complex"/>
    <property type="evidence" value="ECO:0007669"/>
    <property type="project" value="TreeGrafter"/>
</dbReference>
<dbReference type="GO" id="GO:0003777">
    <property type="term" value="F:microtubule motor activity"/>
    <property type="evidence" value="ECO:0007669"/>
    <property type="project" value="InterPro"/>
</dbReference>
<evidence type="ECO:0000256" key="4">
    <source>
        <dbReference type="ARBA" id="ARBA00022840"/>
    </source>
</evidence>
<evidence type="ECO:0000256" key="5">
    <source>
        <dbReference type="ARBA" id="ARBA00023054"/>
    </source>
</evidence>
<comment type="subcellular location">
    <subcellularLocation>
        <location evidence="1">Cytoplasm</location>
    </subcellularLocation>
</comment>
<dbReference type="InterPro" id="IPR001810">
    <property type="entry name" value="F-box_dom"/>
</dbReference>
<dbReference type="SMART" id="SM00129">
    <property type="entry name" value="KISc"/>
    <property type="match status" value="1"/>
</dbReference>
<dbReference type="InterPro" id="IPR027640">
    <property type="entry name" value="Kinesin-like_fam"/>
</dbReference>
<evidence type="ECO:0000259" key="8">
    <source>
        <dbReference type="PROSITE" id="PS50067"/>
    </source>
</evidence>
<dbReference type="SUPFAM" id="SSF52540">
    <property type="entry name" value="P-loop containing nucleoside triphosphate hydrolases"/>
    <property type="match status" value="1"/>
</dbReference>
<keyword evidence="2" id="KW-0963">Cytoplasm</keyword>
<dbReference type="GO" id="GO:0005737">
    <property type="term" value="C:cytoplasm"/>
    <property type="evidence" value="ECO:0007669"/>
    <property type="project" value="UniProtKB-SubCell"/>
</dbReference>
<dbReference type="EMBL" id="CAJZBQ010000062">
    <property type="protein sequence ID" value="CAG9335663.1"/>
    <property type="molecule type" value="Genomic_DNA"/>
</dbReference>
<dbReference type="Gene3D" id="1.20.1280.50">
    <property type="match status" value="1"/>
</dbReference>
<feature type="compositionally biased region" description="Acidic residues" evidence="7">
    <location>
        <begin position="12"/>
        <end position="23"/>
    </location>
</feature>
<evidence type="ECO:0000256" key="6">
    <source>
        <dbReference type="PROSITE-ProRule" id="PRU00283"/>
    </source>
</evidence>
<dbReference type="InterPro" id="IPR027417">
    <property type="entry name" value="P-loop_NTPase"/>
</dbReference>
<feature type="region of interest" description="Disordered" evidence="7">
    <location>
        <begin position="1"/>
        <end position="42"/>
    </location>
</feature>
<organism evidence="9 10">
    <name type="scientific">Blepharisma stoltei</name>
    <dbReference type="NCBI Taxonomy" id="1481888"/>
    <lineage>
        <taxon>Eukaryota</taxon>
        <taxon>Sar</taxon>
        <taxon>Alveolata</taxon>
        <taxon>Ciliophora</taxon>
        <taxon>Postciliodesmatophora</taxon>
        <taxon>Heterotrichea</taxon>
        <taxon>Heterotrichida</taxon>
        <taxon>Blepharismidae</taxon>
        <taxon>Blepharisma</taxon>
    </lineage>
</organism>
<dbReference type="PROSITE" id="PS50067">
    <property type="entry name" value="KINESIN_MOTOR_2"/>
    <property type="match status" value="1"/>
</dbReference>
<dbReference type="InterPro" id="IPR001752">
    <property type="entry name" value="Kinesin_motor_dom"/>
</dbReference>
<protein>
    <recommendedName>
        <fullName evidence="8">Kinesin motor domain-containing protein</fullName>
    </recommendedName>
</protein>
<keyword evidence="5" id="KW-0175">Coiled coil</keyword>
<dbReference type="InterPro" id="IPR036047">
    <property type="entry name" value="F-box-like_dom_sf"/>
</dbReference>
<proteinExistence type="inferred from homology"/>
<dbReference type="AlphaFoldDB" id="A0AAU9KB07"/>
<sequence>MEEEKSLSSLSDSDEVEESQIDPEEAKDKVIGEPEVPTLQPRKRYSSFISQPNHPEVPELVHQKSDIKMSKKGVNVFVRFRPDNATEQKLGVQCVDYHPDQKKVSVSCDGISHGFNFRRIFPPESSQEQIFLSCALPLVESILEGYNCAILAYGQTGAGKTYSLLGPGYDHPERVGKCDQELRGVAPRLLQSIFHQIYSTVSGEAVYKVYTSYIQIYNEKIFDLLNPAKEKLKVYQDTDKGLWITDATKVPSKNVKEVNQILELGTKYRVTAATNSNAESSRSHALLILTITKHLINTGTYRASQVYMVDLCGSERISKTGVVEERLKEAQNINKSLLSLGNVINALAEKRKHIPYRDSKMTRLLQNSFGGNSLTSLLLCCSSNSTNALETISTLRFGDRANMVHNRPVINQRESADDLRRLLTESNVKLINQQKVIRYQNERIIEMETIIRELFSMMGSSQVKAVQRKIQIPLAPMSRNPFDKLGVNTFVCIFSFLHPADVLSMVGVCKSFRQRLKCENLWRYFLIELKQGRMGFKFIPVETWDINFDKVESYWEIFKDKFIKSLAKGMPEDPESASRGIHLFHNMR</sequence>
<evidence type="ECO:0000313" key="9">
    <source>
        <dbReference type="EMBL" id="CAG9335663.1"/>
    </source>
</evidence>
<dbReference type="GO" id="GO:0005524">
    <property type="term" value="F:ATP binding"/>
    <property type="evidence" value="ECO:0007669"/>
    <property type="project" value="UniProtKB-UniRule"/>
</dbReference>
<reference evidence="9" key="1">
    <citation type="submission" date="2021-09" db="EMBL/GenBank/DDBJ databases">
        <authorList>
            <consortium name="AG Swart"/>
            <person name="Singh M."/>
            <person name="Singh A."/>
            <person name="Seah K."/>
            <person name="Emmerich C."/>
        </authorList>
    </citation>
    <scope>NUCLEOTIDE SEQUENCE</scope>
    <source>
        <strain evidence="9">ATCC30299</strain>
    </source>
</reference>
<comment type="caution">
    <text evidence="9">The sequence shown here is derived from an EMBL/GenBank/DDBJ whole genome shotgun (WGS) entry which is preliminary data.</text>
</comment>
<keyword evidence="10" id="KW-1185">Reference proteome</keyword>
<dbReference type="GO" id="GO:0007018">
    <property type="term" value="P:microtubule-based movement"/>
    <property type="evidence" value="ECO:0007669"/>
    <property type="project" value="InterPro"/>
</dbReference>
<evidence type="ECO:0000313" key="10">
    <source>
        <dbReference type="Proteomes" id="UP001162131"/>
    </source>
</evidence>
<dbReference type="Proteomes" id="UP001162131">
    <property type="component" value="Unassembled WGS sequence"/>
</dbReference>
<dbReference type="InterPro" id="IPR036961">
    <property type="entry name" value="Kinesin_motor_dom_sf"/>
</dbReference>
<dbReference type="GO" id="GO:0007052">
    <property type="term" value="P:mitotic spindle organization"/>
    <property type="evidence" value="ECO:0007669"/>
    <property type="project" value="TreeGrafter"/>
</dbReference>
<dbReference type="PANTHER" id="PTHR47969">
    <property type="entry name" value="CHROMOSOME-ASSOCIATED KINESIN KIF4A-RELATED"/>
    <property type="match status" value="1"/>
</dbReference>
<comment type="similarity">
    <text evidence="6">Belongs to the TRAFAC class myosin-kinesin ATPase superfamily. Kinesin family.</text>
</comment>
<dbReference type="PANTHER" id="PTHR47969:SF15">
    <property type="entry name" value="CHROMOSOME-ASSOCIATED KINESIN KIF4A-RELATED"/>
    <property type="match status" value="1"/>
</dbReference>
<dbReference type="GO" id="GO:0051231">
    <property type="term" value="P:spindle elongation"/>
    <property type="evidence" value="ECO:0007669"/>
    <property type="project" value="TreeGrafter"/>
</dbReference>
<name>A0AAU9KB07_9CILI</name>
<dbReference type="PRINTS" id="PR00380">
    <property type="entry name" value="KINESINHEAVY"/>
</dbReference>
<keyword evidence="4 6" id="KW-0067">ATP-binding</keyword>
<keyword evidence="3 6" id="KW-0547">Nucleotide-binding</keyword>
<keyword evidence="6" id="KW-0505">Motor protein</keyword>
<dbReference type="GO" id="GO:0008017">
    <property type="term" value="F:microtubule binding"/>
    <property type="evidence" value="ECO:0007669"/>
    <property type="project" value="InterPro"/>
</dbReference>
<dbReference type="Pfam" id="PF12937">
    <property type="entry name" value="F-box-like"/>
    <property type="match status" value="1"/>
</dbReference>
<evidence type="ECO:0000256" key="3">
    <source>
        <dbReference type="ARBA" id="ARBA00022741"/>
    </source>
</evidence>
<feature type="binding site" evidence="6">
    <location>
        <begin position="154"/>
        <end position="161"/>
    </location>
    <ligand>
        <name>ATP</name>
        <dbReference type="ChEBI" id="CHEBI:30616"/>
    </ligand>
</feature>
<dbReference type="Pfam" id="PF00225">
    <property type="entry name" value="Kinesin"/>
    <property type="match status" value="1"/>
</dbReference>